<dbReference type="GeneID" id="37068714"/>
<dbReference type="RefSeq" id="XP_025400930.1">
    <property type="nucleotide sequence ID" value="XM_025546477.1"/>
</dbReference>
<evidence type="ECO:0000313" key="2">
    <source>
        <dbReference type="EMBL" id="PWY86698.1"/>
    </source>
</evidence>
<proteinExistence type="predicted"/>
<comment type="caution">
    <text evidence="2">The sequence shown here is derived from an EMBL/GenBank/DDBJ whole genome shotgun (WGS) entry which is preliminary data.</text>
</comment>
<gene>
    <name evidence="2" type="ORF">BO70DRAFT_394716</name>
</gene>
<organism evidence="2 3">
    <name type="scientific">Aspergillus heteromorphus CBS 117.55</name>
    <dbReference type="NCBI Taxonomy" id="1448321"/>
    <lineage>
        <taxon>Eukaryota</taxon>
        <taxon>Fungi</taxon>
        <taxon>Dikarya</taxon>
        <taxon>Ascomycota</taxon>
        <taxon>Pezizomycotina</taxon>
        <taxon>Eurotiomycetes</taxon>
        <taxon>Eurotiomycetidae</taxon>
        <taxon>Eurotiales</taxon>
        <taxon>Aspergillaceae</taxon>
        <taxon>Aspergillus</taxon>
        <taxon>Aspergillus subgen. Circumdati</taxon>
    </lineage>
</organism>
<feature type="compositionally biased region" description="Basic and acidic residues" evidence="1">
    <location>
        <begin position="186"/>
        <end position="196"/>
    </location>
</feature>
<dbReference type="AlphaFoldDB" id="A0A317WP43"/>
<feature type="compositionally biased region" description="Polar residues" evidence="1">
    <location>
        <begin position="170"/>
        <end position="181"/>
    </location>
</feature>
<name>A0A317WP43_9EURO</name>
<accession>A0A317WP43</accession>
<reference evidence="2 3" key="1">
    <citation type="submission" date="2016-12" db="EMBL/GenBank/DDBJ databases">
        <title>The genomes of Aspergillus section Nigri reveals drivers in fungal speciation.</title>
        <authorList>
            <consortium name="DOE Joint Genome Institute"/>
            <person name="Vesth T.C."/>
            <person name="Nybo J."/>
            <person name="Theobald S."/>
            <person name="Brandl J."/>
            <person name="Frisvad J.C."/>
            <person name="Nielsen K.F."/>
            <person name="Lyhne E.K."/>
            <person name="Kogle M.E."/>
            <person name="Kuo A."/>
            <person name="Riley R."/>
            <person name="Clum A."/>
            <person name="Nolan M."/>
            <person name="Lipzen A."/>
            <person name="Salamov A."/>
            <person name="Henrissat B."/>
            <person name="Wiebenga A."/>
            <person name="De Vries R.P."/>
            <person name="Grigoriev I.V."/>
            <person name="Mortensen U.H."/>
            <person name="Andersen M.R."/>
            <person name="Baker S.E."/>
        </authorList>
    </citation>
    <scope>NUCLEOTIDE SEQUENCE [LARGE SCALE GENOMIC DNA]</scope>
    <source>
        <strain evidence="2 3">CBS 117.55</strain>
    </source>
</reference>
<dbReference type="Proteomes" id="UP000247233">
    <property type="component" value="Unassembled WGS sequence"/>
</dbReference>
<keyword evidence="3" id="KW-1185">Reference proteome</keyword>
<feature type="region of interest" description="Disordered" evidence="1">
    <location>
        <begin position="165"/>
        <end position="196"/>
    </location>
</feature>
<evidence type="ECO:0000256" key="1">
    <source>
        <dbReference type="SAM" id="MobiDB-lite"/>
    </source>
</evidence>
<dbReference type="VEuPathDB" id="FungiDB:BO70DRAFT_394716"/>
<sequence>MAVRARACHRYALDASITGWIISDQDLTAVESSSESIVPDPRKHLCEFSLSCTASIPVDDHDAGSEPRVQVTLAVDAAQSTHRIPIAIAIIPFHYVRRRWHVGQDPTGIPAWHLAERPRTMERRVVSVSHLGSSASPPVIVATGISPLSDDLMIEFPRIATRDDPPITGIWSTSKFGSQPGSPAPDSKHSPADIGG</sequence>
<evidence type="ECO:0000313" key="3">
    <source>
        <dbReference type="Proteomes" id="UP000247233"/>
    </source>
</evidence>
<protein>
    <submittedName>
        <fullName evidence="2">Uncharacterized protein</fullName>
    </submittedName>
</protein>
<dbReference type="EMBL" id="MSFL01000007">
    <property type="protein sequence ID" value="PWY86698.1"/>
    <property type="molecule type" value="Genomic_DNA"/>
</dbReference>